<proteinExistence type="predicted"/>
<dbReference type="AlphaFoldDB" id="A0A183HQK2"/>
<evidence type="ECO:0000313" key="2">
    <source>
        <dbReference type="Proteomes" id="UP000267606"/>
    </source>
</evidence>
<dbReference type="EMBL" id="UZAJ01012314">
    <property type="protein sequence ID" value="VDO63037.1"/>
    <property type="molecule type" value="Genomic_DNA"/>
</dbReference>
<evidence type="ECO:0000313" key="1">
    <source>
        <dbReference type="EMBL" id="VDO63037.1"/>
    </source>
</evidence>
<evidence type="ECO:0000313" key="3">
    <source>
        <dbReference type="WBParaSite" id="OFLC_0000976301-mRNA-1"/>
    </source>
</evidence>
<name>A0A183HQK2_9BILA</name>
<keyword evidence="2" id="KW-1185">Reference proteome</keyword>
<sequence length="30" mass="3333">MQRFQKNVELITTATVDGVNGVVALENWAK</sequence>
<protein>
    <submittedName>
        <fullName evidence="3">Diguanylate cyclase</fullName>
    </submittedName>
</protein>
<reference evidence="1 2" key="2">
    <citation type="submission" date="2018-11" db="EMBL/GenBank/DDBJ databases">
        <authorList>
            <consortium name="Pathogen Informatics"/>
        </authorList>
    </citation>
    <scope>NUCLEOTIDE SEQUENCE [LARGE SCALE GENOMIC DNA]</scope>
</reference>
<gene>
    <name evidence="1" type="ORF">OFLC_LOCUS9760</name>
</gene>
<reference evidence="3" key="1">
    <citation type="submission" date="2016-06" db="UniProtKB">
        <authorList>
            <consortium name="WormBaseParasite"/>
        </authorList>
    </citation>
    <scope>IDENTIFICATION</scope>
</reference>
<dbReference type="Proteomes" id="UP000267606">
    <property type="component" value="Unassembled WGS sequence"/>
</dbReference>
<accession>A0A183HQK2</accession>
<organism evidence="3">
    <name type="scientific">Onchocerca flexuosa</name>
    <dbReference type="NCBI Taxonomy" id="387005"/>
    <lineage>
        <taxon>Eukaryota</taxon>
        <taxon>Metazoa</taxon>
        <taxon>Ecdysozoa</taxon>
        <taxon>Nematoda</taxon>
        <taxon>Chromadorea</taxon>
        <taxon>Rhabditida</taxon>
        <taxon>Spirurina</taxon>
        <taxon>Spiruromorpha</taxon>
        <taxon>Filarioidea</taxon>
        <taxon>Onchocercidae</taxon>
        <taxon>Onchocerca</taxon>
    </lineage>
</organism>
<dbReference type="WBParaSite" id="OFLC_0000976301-mRNA-1">
    <property type="protein sequence ID" value="OFLC_0000976301-mRNA-1"/>
    <property type="gene ID" value="OFLC_0000976301"/>
</dbReference>